<gene>
    <name evidence="2" type="primary">A01g510350.1_BraROA</name>
    <name evidence="2" type="ORF">IGI04_003552</name>
</gene>
<dbReference type="PANTHER" id="PTHR45084">
    <property type="entry name" value="ERAD-ASSOCIATED E3 UBIQUITIN-PROTEIN LIGASE COMPONENT HRD3A-RELATED"/>
    <property type="match status" value="1"/>
</dbReference>
<dbReference type="Proteomes" id="UP000823674">
    <property type="component" value="Chromosome A01"/>
</dbReference>
<accession>A0ABQ7NYT1</accession>
<evidence type="ECO:0000256" key="1">
    <source>
        <dbReference type="SAM" id="MobiDB-lite"/>
    </source>
</evidence>
<keyword evidence="3" id="KW-1185">Reference proteome</keyword>
<dbReference type="SUPFAM" id="SSF81901">
    <property type="entry name" value="HCP-like"/>
    <property type="match status" value="1"/>
</dbReference>
<evidence type="ECO:0000313" key="2">
    <source>
        <dbReference type="EMBL" id="KAG5415985.1"/>
    </source>
</evidence>
<name>A0ABQ7NYT1_BRACM</name>
<comment type="caution">
    <text evidence="2">The sequence shown here is derived from an EMBL/GenBank/DDBJ whole genome shotgun (WGS) entry which is preliminary data.</text>
</comment>
<reference evidence="2 3" key="1">
    <citation type="submission" date="2021-03" db="EMBL/GenBank/DDBJ databases">
        <authorList>
            <person name="King G.J."/>
            <person name="Bancroft I."/>
            <person name="Baten A."/>
            <person name="Bloomfield J."/>
            <person name="Borpatragohain P."/>
            <person name="He Z."/>
            <person name="Irish N."/>
            <person name="Irwin J."/>
            <person name="Liu K."/>
            <person name="Mauleon R.P."/>
            <person name="Moore J."/>
            <person name="Morris R."/>
            <person name="Ostergaard L."/>
            <person name="Wang B."/>
            <person name="Wells R."/>
        </authorList>
    </citation>
    <scope>NUCLEOTIDE SEQUENCE [LARGE SCALE GENOMIC DNA]</scope>
    <source>
        <strain evidence="2">R-o-18</strain>
        <tissue evidence="2">Leaf</tissue>
    </source>
</reference>
<dbReference type="InterPro" id="IPR044623">
    <property type="entry name" value="HRD3"/>
</dbReference>
<feature type="region of interest" description="Disordered" evidence="1">
    <location>
        <begin position="446"/>
        <end position="467"/>
    </location>
</feature>
<dbReference type="EMBL" id="JADBGQ010000001">
    <property type="protein sequence ID" value="KAG5415985.1"/>
    <property type="molecule type" value="Genomic_DNA"/>
</dbReference>
<organism evidence="2 3">
    <name type="scientific">Brassica rapa subsp. trilocularis</name>
    <dbReference type="NCBI Taxonomy" id="1813537"/>
    <lineage>
        <taxon>Eukaryota</taxon>
        <taxon>Viridiplantae</taxon>
        <taxon>Streptophyta</taxon>
        <taxon>Embryophyta</taxon>
        <taxon>Tracheophyta</taxon>
        <taxon>Spermatophyta</taxon>
        <taxon>Magnoliopsida</taxon>
        <taxon>eudicotyledons</taxon>
        <taxon>Gunneridae</taxon>
        <taxon>Pentapetalae</taxon>
        <taxon>rosids</taxon>
        <taxon>malvids</taxon>
        <taxon>Brassicales</taxon>
        <taxon>Brassicaceae</taxon>
        <taxon>Brassiceae</taxon>
        <taxon>Brassica</taxon>
    </lineage>
</organism>
<feature type="region of interest" description="Disordered" evidence="1">
    <location>
        <begin position="53"/>
        <end position="82"/>
    </location>
</feature>
<dbReference type="Gene3D" id="1.25.40.10">
    <property type="entry name" value="Tetratricopeptide repeat domain"/>
    <property type="match status" value="1"/>
</dbReference>
<proteinExistence type="predicted"/>
<feature type="compositionally biased region" description="Polar residues" evidence="1">
    <location>
        <begin position="59"/>
        <end position="75"/>
    </location>
</feature>
<sequence length="467" mass="51254">MLMFLKDPFKTSDAVDLVSQCTRDRGSPKGIIAFTRVPSSSSSPTTISTAAATFPESETPLTSRNSANPNPNPKRSSIPARGDINFDGLMEEVVEEIEAASSSGDPHSQSLMGFVYGTGMMREKSKSKSFLRHNFAAEGENMQSKMTLAFTYLRQDMHDKAVKLYAELAETAVNSFLISKDSPVILEYQAQKGNAAAMYKIGLFYYFGLRGLRRDHTKALHWFSKAVEKGEPRAMELIFFLIRSPPLPLGFMGISLLLLDEQLWRCCSGGLSRVDTMEGRKKKSSYQLENFTRSLPTPVNRQKKLIFSVRLRLWELSSKMACRLYLAQVATGSSQNLSGATDVFLLTHRGHRVSVDDGKESATFVVFDREMIKLIKKEAKSGSCVDTLVAVGGMELPKCPQELAGNGYLFSYSGNINKAPVVDLKSGQPTAFASSTGDAAKIALGNDGANQPGSADCRQRQNPQTLT</sequence>
<evidence type="ECO:0000313" key="3">
    <source>
        <dbReference type="Proteomes" id="UP000823674"/>
    </source>
</evidence>
<protein>
    <submittedName>
        <fullName evidence="2">Uncharacterized protein</fullName>
    </submittedName>
</protein>
<dbReference type="InterPro" id="IPR011990">
    <property type="entry name" value="TPR-like_helical_dom_sf"/>
</dbReference>
<dbReference type="Pfam" id="PF08238">
    <property type="entry name" value="Sel1"/>
    <property type="match status" value="1"/>
</dbReference>
<dbReference type="SMART" id="SM00671">
    <property type="entry name" value="SEL1"/>
    <property type="match status" value="2"/>
</dbReference>
<dbReference type="PANTHER" id="PTHR45084:SF2">
    <property type="entry name" value="BNAA02G18220D PROTEIN"/>
    <property type="match status" value="1"/>
</dbReference>
<dbReference type="InterPro" id="IPR006597">
    <property type="entry name" value="Sel1-like"/>
</dbReference>